<keyword evidence="2" id="KW-1185">Reference proteome</keyword>
<dbReference type="AlphaFoldDB" id="A0A0C2JJ54"/>
<evidence type="ECO:0000313" key="1">
    <source>
        <dbReference type="EMBL" id="KII69418.1"/>
    </source>
</evidence>
<name>A0A0C2JJ54_THEKT</name>
<organism evidence="1 2">
    <name type="scientific">Thelohanellus kitauei</name>
    <name type="common">Myxosporean</name>
    <dbReference type="NCBI Taxonomy" id="669202"/>
    <lineage>
        <taxon>Eukaryota</taxon>
        <taxon>Metazoa</taxon>
        <taxon>Cnidaria</taxon>
        <taxon>Myxozoa</taxon>
        <taxon>Myxosporea</taxon>
        <taxon>Bivalvulida</taxon>
        <taxon>Platysporina</taxon>
        <taxon>Myxobolidae</taxon>
        <taxon>Thelohanellus</taxon>
    </lineage>
</organism>
<dbReference type="Proteomes" id="UP000031668">
    <property type="component" value="Unassembled WGS sequence"/>
</dbReference>
<proteinExistence type="predicted"/>
<accession>A0A0C2JJ54</accession>
<sequence>MTDVANTINKMKKLKEDDCQFSSYKNAITNVKCDIYWKKIKSELLVLGRYIFILQARASGDKEVEFITRVFSNEIKIATVEIETIKKKEKCLILSSDGVKNLIKVSKNSHKLQDANQVQLVIQNILKYKQAICARLRV</sequence>
<gene>
    <name evidence="1" type="ORF">RF11_11062</name>
</gene>
<reference evidence="1 2" key="1">
    <citation type="journal article" date="2014" name="Genome Biol. Evol.">
        <title>The genome of the myxosporean Thelohanellus kitauei shows adaptations to nutrient acquisition within its fish host.</title>
        <authorList>
            <person name="Yang Y."/>
            <person name="Xiong J."/>
            <person name="Zhou Z."/>
            <person name="Huo F."/>
            <person name="Miao W."/>
            <person name="Ran C."/>
            <person name="Liu Y."/>
            <person name="Zhang J."/>
            <person name="Feng J."/>
            <person name="Wang M."/>
            <person name="Wang M."/>
            <person name="Wang L."/>
            <person name="Yao B."/>
        </authorList>
    </citation>
    <scope>NUCLEOTIDE SEQUENCE [LARGE SCALE GENOMIC DNA]</scope>
    <source>
        <strain evidence="1">Wuqing</strain>
    </source>
</reference>
<protein>
    <submittedName>
        <fullName evidence="1">Uncharacterized protein</fullName>
    </submittedName>
</protein>
<dbReference type="EMBL" id="JWZT01002428">
    <property type="protein sequence ID" value="KII69418.1"/>
    <property type="molecule type" value="Genomic_DNA"/>
</dbReference>
<evidence type="ECO:0000313" key="2">
    <source>
        <dbReference type="Proteomes" id="UP000031668"/>
    </source>
</evidence>
<comment type="caution">
    <text evidence="1">The sequence shown here is derived from an EMBL/GenBank/DDBJ whole genome shotgun (WGS) entry which is preliminary data.</text>
</comment>